<dbReference type="AlphaFoldDB" id="A0A2A8BY16"/>
<accession>A0A2A8BY16</accession>
<sequence length="78" mass="8054">MPDGELDDVLAAALEDVRVGLVRRGARGRVRLGRDLGAHPSGVHAVPRGLVLDDDAGEALAHLVECRADPGDPGLLVG</sequence>
<dbReference type="EMBL" id="NUDP01000221">
    <property type="protein sequence ID" value="PEM60898.1"/>
    <property type="molecule type" value="Genomic_DNA"/>
</dbReference>
<reference evidence="1 2" key="1">
    <citation type="submission" date="2017-09" db="EMBL/GenBank/DDBJ databases">
        <title>Large-scale bioinformatics analysis of Bacillus genomes uncovers conserved roles of natural products in bacterial physiology.</title>
        <authorList>
            <consortium name="Agbiome Team Llc"/>
            <person name="Bleich R.M."/>
            <person name="Grubbs K.J."/>
            <person name="Santa Maria K.C."/>
            <person name="Allen S.E."/>
            <person name="Farag S."/>
            <person name="Shank E.A."/>
            <person name="Bowers A."/>
        </authorList>
    </citation>
    <scope>NUCLEOTIDE SEQUENCE [LARGE SCALE GENOMIC DNA]</scope>
    <source>
        <strain evidence="1 2">AFS009893</strain>
    </source>
</reference>
<evidence type="ECO:0000313" key="2">
    <source>
        <dbReference type="Proteomes" id="UP000219775"/>
    </source>
</evidence>
<comment type="caution">
    <text evidence="1">The sequence shown here is derived from an EMBL/GenBank/DDBJ whole genome shotgun (WGS) entry which is preliminary data.</text>
</comment>
<protein>
    <submittedName>
        <fullName evidence="1">Uncharacterized protein</fullName>
    </submittedName>
</protein>
<proteinExistence type="predicted"/>
<name>A0A2A8BY16_9BACI</name>
<organism evidence="1 2">
    <name type="scientific">Bacillus pseudomycoides</name>
    <dbReference type="NCBI Taxonomy" id="64104"/>
    <lineage>
        <taxon>Bacteria</taxon>
        <taxon>Bacillati</taxon>
        <taxon>Bacillota</taxon>
        <taxon>Bacilli</taxon>
        <taxon>Bacillales</taxon>
        <taxon>Bacillaceae</taxon>
        <taxon>Bacillus</taxon>
        <taxon>Bacillus cereus group</taxon>
    </lineage>
</organism>
<evidence type="ECO:0000313" key="1">
    <source>
        <dbReference type="EMBL" id="PEM60898.1"/>
    </source>
</evidence>
<feature type="non-terminal residue" evidence="1">
    <location>
        <position position="78"/>
    </location>
</feature>
<dbReference type="Proteomes" id="UP000219775">
    <property type="component" value="Unassembled WGS sequence"/>
</dbReference>
<gene>
    <name evidence="1" type="ORF">CN613_28045</name>
</gene>